<name>A0A9J6G9C1_HAELO</name>
<comment type="caution">
    <text evidence="1">The sequence shown here is derived from an EMBL/GenBank/DDBJ whole genome shotgun (WGS) entry which is preliminary data.</text>
</comment>
<proteinExistence type="predicted"/>
<dbReference type="VEuPathDB" id="VectorBase:HLOH_057983"/>
<evidence type="ECO:0000313" key="1">
    <source>
        <dbReference type="EMBL" id="KAH9371917.1"/>
    </source>
</evidence>
<dbReference type="EMBL" id="JABSTR010000005">
    <property type="protein sequence ID" value="KAH9371917.1"/>
    <property type="molecule type" value="Genomic_DNA"/>
</dbReference>
<evidence type="ECO:0000313" key="2">
    <source>
        <dbReference type="Proteomes" id="UP000821853"/>
    </source>
</evidence>
<dbReference type="AlphaFoldDB" id="A0A9J6G9C1"/>
<sequence>MAVTLASKVVQAGFSPQRCAASSSRLVVSLESDLDAVLADSVMWRMWTRQLRDAHEYFDLVGGRMVHPDILNPSHGTADRPHDGWAVLAACDSKLDVLFAIRSSPEDWLRRAAFRKAMSEAGVWDGLAKAAVFLTNPPNTTANGSSANRLWLRLEAKHFGDIHVVLVDDDLRVDFGLLIQYLKEHAAEEASADLTIHCNVGEAAVAIEDRENVSSLVIHHESPTATARSQHRHCTGHAMITTPSALRALLEEHRLWEENAVKGDRNVSEILAVQANVTLVDVRAPRKDIGERRAPISRYGGMFTSENAYFTNPFFRSLVRVAPWPFGPRMSCWRKILTHLLARNTADEDDYDNVHSFNLLRVLYFFMGIGI</sequence>
<protein>
    <submittedName>
        <fullName evidence="1">Uncharacterized protein</fullName>
    </submittedName>
</protein>
<gene>
    <name evidence="1" type="ORF">HPB48_019137</name>
</gene>
<dbReference type="Proteomes" id="UP000821853">
    <property type="component" value="Chromosome 3"/>
</dbReference>
<reference evidence="1 2" key="1">
    <citation type="journal article" date="2020" name="Cell">
        <title>Large-Scale Comparative Analyses of Tick Genomes Elucidate Their Genetic Diversity and Vector Capacities.</title>
        <authorList>
            <consortium name="Tick Genome and Microbiome Consortium (TIGMIC)"/>
            <person name="Jia N."/>
            <person name="Wang J."/>
            <person name="Shi W."/>
            <person name="Du L."/>
            <person name="Sun Y."/>
            <person name="Zhan W."/>
            <person name="Jiang J.F."/>
            <person name="Wang Q."/>
            <person name="Zhang B."/>
            <person name="Ji P."/>
            <person name="Bell-Sakyi L."/>
            <person name="Cui X.M."/>
            <person name="Yuan T.T."/>
            <person name="Jiang B.G."/>
            <person name="Yang W.F."/>
            <person name="Lam T.T."/>
            <person name="Chang Q.C."/>
            <person name="Ding S.J."/>
            <person name="Wang X.J."/>
            <person name="Zhu J.G."/>
            <person name="Ruan X.D."/>
            <person name="Zhao L."/>
            <person name="Wei J.T."/>
            <person name="Ye R.Z."/>
            <person name="Que T.C."/>
            <person name="Du C.H."/>
            <person name="Zhou Y.H."/>
            <person name="Cheng J.X."/>
            <person name="Dai P.F."/>
            <person name="Guo W.B."/>
            <person name="Han X.H."/>
            <person name="Huang E.J."/>
            <person name="Li L.F."/>
            <person name="Wei W."/>
            <person name="Gao Y.C."/>
            <person name="Liu J.Z."/>
            <person name="Shao H.Z."/>
            <person name="Wang X."/>
            <person name="Wang C.C."/>
            <person name="Yang T.C."/>
            <person name="Huo Q.B."/>
            <person name="Li W."/>
            <person name="Chen H.Y."/>
            <person name="Chen S.E."/>
            <person name="Zhou L.G."/>
            <person name="Ni X.B."/>
            <person name="Tian J.H."/>
            <person name="Sheng Y."/>
            <person name="Liu T."/>
            <person name="Pan Y.S."/>
            <person name="Xia L.Y."/>
            <person name="Li J."/>
            <person name="Zhao F."/>
            <person name="Cao W.C."/>
        </authorList>
    </citation>
    <scope>NUCLEOTIDE SEQUENCE [LARGE SCALE GENOMIC DNA]</scope>
    <source>
        <strain evidence="1">HaeL-2018</strain>
    </source>
</reference>
<accession>A0A9J6G9C1</accession>
<organism evidence="1 2">
    <name type="scientific">Haemaphysalis longicornis</name>
    <name type="common">Bush tick</name>
    <dbReference type="NCBI Taxonomy" id="44386"/>
    <lineage>
        <taxon>Eukaryota</taxon>
        <taxon>Metazoa</taxon>
        <taxon>Ecdysozoa</taxon>
        <taxon>Arthropoda</taxon>
        <taxon>Chelicerata</taxon>
        <taxon>Arachnida</taxon>
        <taxon>Acari</taxon>
        <taxon>Parasitiformes</taxon>
        <taxon>Ixodida</taxon>
        <taxon>Ixodoidea</taxon>
        <taxon>Ixodidae</taxon>
        <taxon>Haemaphysalinae</taxon>
        <taxon>Haemaphysalis</taxon>
    </lineage>
</organism>
<keyword evidence="2" id="KW-1185">Reference proteome</keyword>